<evidence type="ECO:0000259" key="15">
    <source>
        <dbReference type="PROSITE" id="PS50894"/>
    </source>
</evidence>
<dbReference type="PROSITE" id="PS50894">
    <property type="entry name" value="HPT"/>
    <property type="match status" value="1"/>
</dbReference>
<dbReference type="SMART" id="SM00073">
    <property type="entry name" value="HPT"/>
    <property type="match status" value="1"/>
</dbReference>
<evidence type="ECO:0000256" key="4">
    <source>
        <dbReference type="ARBA" id="ARBA00022500"/>
    </source>
</evidence>
<protein>
    <recommendedName>
        <fullName evidence="3">Chemotaxis protein CheA</fullName>
        <ecNumber evidence="2">2.7.13.3</ecNumber>
    </recommendedName>
</protein>
<keyword evidence="7" id="KW-0547">Nucleotide-binding</keyword>
<evidence type="ECO:0000313" key="17">
    <source>
        <dbReference type="Proteomes" id="UP000483379"/>
    </source>
</evidence>
<keyword evidence="4" id="KW-0145">Chemotaxis</keyword>
<dbReference type="PANTHER" id="PTHR43395">
    <property type="entry name" value="SENSOR HISTIDINE KINASE CHEA"/>
    <property type="match status" value="1"/>
</dbReference>
<evidence type="ECO:0000256" key="9">
    <source>
        <dbReference type="ARBA" id="ARBA00022840"/>
    </source>
</evidence>
<dbReference type="InterPro" id="IPR002545">
    <property type="entry name" value="CheW-lke_dom"/>
</dbReference>
<evidence type="ECO:0000256" key="12">
    <source>
        <dbReference type="PROSITE-ProRule" id="PRU00110"/>
    </source>
</evidence>
<feature type="modified residue" description="Phosphohistidine" evidence="12">
    <location>
        <position position="45"/>
    </location>
</feature>
<dbReference type="InterPro" id="IPR005467">
    <property type="entry name" value="His_kinase_dom"/>
</dbReference>
<dbReference type="GO" id="GO:0005737">
    <property type="term" value="C:cytoplasm"/>
    <property type="evidence" value="ECO:0007669"/>
    <property type="project" value="InterPro"/>
</dbReference>
<keyword evidence="5 12" id="KW-0597">Phosphoprotein</keyword>
<dbReference type="GO" id="GO:0005524">
    <property type="term" value="F:ATP binding"/>
    <property type="evidence" value="ECO:0007669"/>
    <property type="project" value="UniProtKB-KW"/>
</dbReference>
<dbReference type="Gene3D" id="2.30.30.40">
    <property type="entry name" value="SH3 Domains"/>
    <property type="match status" value="1"/>
</dbReference>
<keyword evidence="6" id="KW-0808">Transferase</keyword>
<dbReference type="InterPro" id="IPR004358">
    <property type="entry name" value="Sig_transdc_His_kin-like_C"/>
</dbReference>
<dbReference type="SMART" id="SM00387">
    <property type="entry name" value="HATPase_c"/>
    <property type="match status" value="1"/>
</dbReference>
<sequence length="729" mass="79531">MTNDPREAFVQEVDELLEAMESALLSLEETPEDPELLHTLFRAMHTIKGTAGVFGFDPIVDFTHRVEGVVDGLRSGERALDEPLIAILLSCRDHTLALVQAVLEGEDPSQVSADLLGRGQQLLDRLCPEPVGDLTAPVASAPDGYGAAKVEKLAGREAADDYWIISLGFGPDALRNGMDPLSFLRYLGSLGEIVDIATRTDRLPPLADFDPESCYLSFQIGFQSDADKATIEGVFQFAEDDCEIDILPPRSKIEEYLALLDDLPEAQVQRLGEILVKIGALTEKEVAQALAAQAADQASARPLGEILVGRHDIQRSIVEQALDKQEKSKSRVAQEGRYIRVDALRLGQLITQVGELVINTAAMRVAVQRRDTDDLQEVVERVEALVGDIRDNALQLRMVQIGETFSRFRRVVRDVSKELGKEIDLVVTGGETELDKTVVEKLNDPLTHLVRNAMDHGIETPQERLACGKPAKGTLQLNAYHDSGRILVEIRDDGAGLDPQRIRAKAEARGLVEPERNLTPQETFRLIFEPGLSTKDEASSLSGRGVGMDVVRRNIEALRGSIELDSQPGQGTKVSISLPLTLAIIDGFLVGAGGEQYVIPLAQVAECVEIGREQALTHGDRHHVNLRGEVLPYLRLKEFFGIRSGAARKLRESLVVVRVGHAKVGLIVDELHGELQTVIKPLGRVFENLKGVAGATVLGTGDIALILDVQQLTALLQAHPQPQAVSGRH</sequence>
<organism evidence="16 17">
    <name type="scientific">Thiorhodococcus minor</name>
    <dbReference type="NCBI Taxonomy" id="57489"/>
    <lineage>
        <taxon>Bacteria</taxon>
        <taxon>Pseudomonadati</taxon>
        <taxon>Pseudomonadota</taxon>
        <taxon>Gammaproteobacteria</taxon>
        <taxon>Chromatiales</taxon>
        <taxon>Chromatiaceae</taxon>
        <taxon>Thiorhodococcus</taxon>
    </lineage>
</organism>
<comment type="function">
    <text evidence="11">Involved in the transmission of sensory signals from the chemoreceptors to the flagellar motors. CheA is autophosphorylated; it can transfer its phosphate group to either CheB or CheY.</text>
</comment>
<dbReference type="SUPFAM" id="SSF55874">
    <property type="entry name" value="ATPase domain of HSP90 chaperone/DNA topoisomerase II/histidine kinase"/>
    <property type="match status" value="1"/>
</dbReference>
<dbReference type="PROSITE" id="PS50851">
    <property type="entry name" value="CHEW"/>
    <property type="match status" value="1"/>
</dbReference>
<dbReference type="Pfam" id="PF01627">
    <property type="entry name" value="Hpt"/>
    <property type="match status" value="1"/>
</dbReference>
<evidence type="ECO:0000313" key="16">
    <source>
        <dbReference type="EMBL" id="NEV64876.1"/>
    </source>
</evidence>
<dbReference type="PANTHER" id="PTHR43395:SF10">
    <property type="entry name" value="CHEMOTAXIS PROTEIN CHEA"/>
    <property type="match status" value="1"/>
</dbReference>
<keyword evidence="8" id="KW-0418">Kinase</keyword>
<dbReference type="InterPro" id="IPR036061">
    <property type="entry name" value="CheW-like_dom_sf"/>
</dbReference>
<comment type="catalytic activity">
    <reaction evidence="1">
        <text>ATP + protein L-histidine = ADP + protein N-phospho-L-histidine.</text>
        <dbReference type="EC" id="2.7.13.3"/>
    </reaction>
</comment>
<evidence type="ECO:0000259" key="13">
    <source>
        <dbReference type="PROSITE" id="PS50109"/>
    </source>
</evidence>
<accession>A0A6M0K518</accession>
<name>A0A6M0K518_9GAMM</name>
<evidence type="ECO:0000256" key="6">
    <source>
        <dbReference type="ARBA" id="ARBA00022679"/>
    </source>
</evidence>
<dbReference type="Pfam" id="PF02518">
    <property type="entry name" value="HATPase_c"/>
    <property type="match status" value="1"/>
</dbReference>
<dbReference type="InterPro" id="IPR008207">
    <property type="entry name" value="Sig_transdc_His_kin_Hpt_dom"/>
</dbReference>
<dbReference type="CDD" id="cd00088">
    <property type="entry name" value="HPT"/>
    <property type="match status" value="1"/>
</dbReference>
<evidence type="ECO:0000256" key="8">
    <source>
        <dbReference type="ARBA" id="ARBA00022777"/>
    </source>
</evidence>
<dbReference type="Gene3D" id="3.30.565.10">
    <property type="entry name" value="Histidine kinase-like ATPase, C-terminal domain"/>
    <property type="match status" value="1"/>
</dbReference>
<reference evidence="16 17" key="1">
    <citation type="submission" date="2020-02" db="EMBL/GenBank/DDBJ databases">
        <title>Genome sequences of Thiorhodococcus mannitoliphagus and Thiorhodococcus minor, purple sulfur photosynthetic bacteria in the gammaproteobacterial family, Chromatiaceae.</title>
        <authorList>
            <person name="Aviles F.A."/>
            <person name="Meyer T.E."/>
            <person name="Kyndt J.A."/>
        </authorList>
    </citation>
    <scope>NUCLEOTIDE SEQUENCE [LARGE SCALE GENOMIC DNA]</scope>
    <source>
        <strain evidence="16 17">DSM 11518</strain>
    </source>
</reference>
<gene>
    <name evidence="16" type="ORF">G3446_23920</name>
</gene>
<dbReference type="Pfam" id="PF01584">
    <property type="entry name" value="CheW"/>
    <property type="match status" value="1"/>
</dbReference>
<proteinExistence type="predicted"/>
<comment type="caution">
    <text evidence="16">The sequence shown here is derived from an EMBL/GenBank/DDBJ whole genome shotgun (WGS) entry which is preliminary data.</text>
</comment>
<dbReference type="RefSeq" id="WP_164456053.1">
    <property type="nucleotide sequence ID" value="NZ_JAAIJQ010000119.1"/>
</dbReference>
<dbReference type="Gene3D" id="1.20.120.160">
    <property type="entry name" value="HPT domain"/>
    <property type="match status" value="1"/>
</dbReference>
<feature type="domain" description="CheW-like" evidence="14">
    <location>
        <begin position="584"/>
        <end position="718"/>
    </location>
</feature>
<dbReference type="FunFam" id="3.30.565.10:FF:000016">
    <property type="entry name" value="Chemotaxis protein CheA, putative"/>
    <property type="match status" value="1"/>
</dbReference>
<keyword evidence="10" id="KW-0902">Two-component regulatory system</keyword>
<dbReference type="CDD" id="cd00731">
    <property type="entry name" value="CheA_reg"/>
    <property type="match status" value="1"/>
</dbReference>
<keyword evidence="17" id="KW-1185">Reference proteome</keyword>
<dbReference type="Pfam" id="PF02895">
    <property type="entry name" value="H-kinase_dim"/>
    <property type="match status" value="1"/>
</dbReference>
<feature type="domain" description="HPt" evidence="15">
    <location>
        <begin position="1"/>
        <end position="102"/>
    </location>
</feature>
<dbReference type="EMBL" id="JAAIJQ010000119">
    <property type="protein sequence ID" value="NEV64876.1"/>
    <property type="molecule type" value="Genomic_DNA"/>
</dbReference>
<dbReference type="InterPro" id="IPR003594">
    <property type="entry name" value="HATPase_dom"/>
</dbReference>
<evidence type="ECO:0000256" key="3">
    <source>
        <dbReference type="ARBA" id="ARBA00021495"/>
    </source>
</evidence>
<dbReference type="SMART" id="SM01231">
    <property type="entry name" value="H-kinase_dim"/>
    <property type="match status" value="1"/>
</dbReference>
<evidence type="ECO:0000256" key="11">
    <source>
        <dbReference type="ARBA" id="ARBA00035100"/>
    </source>
</evidence>
<dbReference type="SUPFAM" id="SSF50341">
    <property type="entry name" value="CheW-like"/>
    <property type="match status" value="1"/>
</dbReference>
<dbReference type="InterPro" id="IPR036641">
    <property type="entry name" value="HPT_dom_sf"/>
</dbReference>
<evidence type="ECO:0000256" key="5">
    <source>
        <dbReference type="ARBA" id="ARBA00022553"/>
    </source>
</evidence>
<dbReference type="SMART" id="SM00260">
    <property type="entry name" value="CheW"/>
    <property type="match status" value="1"/>
</dbReference>
<dbReference type="Gene3D" id="1.10.287.560">
    <property type="entry name" value="Histidine kinase CheA-like, homodimeric domain"/>
    <property type="match status" value="1"/>
</dbReference>
<dbReference type="GO" id="GO:0006935">
    <property type="term" value="P:chemotaxis"/>
    <property type="evidence" value="ECO:0007669"/>
    <property type="project" value="UniProtKB-KW"/>
</dbReference>
<dbReference type="SUPFAM" id="SSF47384">
    <property type="entry name" value="Homodimeric domain of signal transducing histidine kinase"/>
    <property type="match status" value="1"/>
</dbReference>
<dbReference type="InterPro" id="IPR051315">
    <property type="entry name" value="Bact_Chemotaxis_CheA"/>
</dbReference>
<evidence type="ECO:0000256" key="10">
    <source>
        <dbReference type="ARBA" id="ARBA00023012"/>
    </source>
</evidence>
<dbReference type="EC" id="2.7.13.3" evidence="2"/>
<dbReference type="InterPro" id="IPR036890">
    <property type="entry name" value="HATPase_C_sf"/>
</dbReference>
<dbReference type="PRINTS" id="PR00344">
    <property type="entry name" value="BCTRLSENSOR"/>
</dbReference>
<evidence type="ECO:0000256" key="2">
    <source>
        <dbReference type="ARBA" id="ARBA00012438"/>
    </source>
</evidence>
<dbReference type="SUPFAM" id="SSF47226">
    <property type="entry name" value="Histidine-containing phosphotransfer domain, HPT domain"/>
    <property type="match status" value="1"/>
</dbReference>
<dbReference type="InterPro" id="IPR004105">
    <property type="entry name" value="CheA-like_dim"/>
</dbReference>
<keyword evidence="9" id="KW-0067">ATP-binding</keyword>
<dbReference type="AlphaFoldDB" id="A0A6M0K518"/>
<evidence type="ECO:0000256" key="1">
    <source>
        <dbReference type="ARBA" id="ARBA00000085"/>
    </source>
</evidence>
<dbReference type="PROSITE" id="PS50109">
    <property type="entry name" value="HIS_KIN"/>
    <property type="match status" value="1"/>
</dbReference>
<evidence type="ECO:0000259" key="14">
    <source>
        <dbReference type="PROSITE" id="PS50851"/>
    </source>
</evidence>
<dbReference type="GO" id="GO:0000155">
    <property type="term" value="F:phosphorelay sensor kinase activity"/>
    <property type="evidence" value="ECO:0007669"/>
    <property type="project" value="InterPro"/>
</dbReference>
<feature type="domain" description="Histidine kinase" evidence="13">
    <location>
        <begin position="379"/>
        <end position="582"/>
    </location>
</feature>
<dbReference type="CDD" id="cd16916">
    <property type="entry name" value="HATPase_CheA-like"/>
    <property type="match status" value="1"/>
</dbReference>
<evidence type="ECO:0000256" key="7">
    <source>
        <dbReference type="ARBA" id="ARBA00022741"/>
    </source>
</evidence>
<dbReference type="Proteomes" id="UP000483379">
    <property type="component" value="Unassembled WGS sequence"/>
</dbReference>
<dbReference type="InterPro" id="IPR037006">
    <property type="entry name" value="CheA-like_homodim_sf"/>
</dbReference>
<dbReference type="InterPro" id="IPR036097">
    <property type="entry name" value="HisK_dim/P_sf"/>
</dbReference>